<proteinExistence type="predicted"/>
<reference evidence="1" key="1">
    <citation type="submission" date="2023-11" db="EMBL/GenBank/DDBJ databases">
        <authorList>
            <person name="Poullet M."/>
        </authorList>
    </citation>
    <scope>NUCLEOTIDE SEQUENCE</scope>
    <source>
        <strain evidence="1">E1834</strain>
    </source>
</reference>
<evidence type="ECO:0000313" key="1">
    <source>
        <dbReference type="EMBL" id="CAK5039198.1"/>
    </source>
</evidence>
<organism evidence="1 2">
    <name type="scientific">Meloidogyne enterolobii</name>
    <name type="common">Root-knot nematode worm</name>
    <name type="synonym">Meloidogyne mayaguensis</name>
    <dbReference type="NCBI Taxonomy" id="390850"/>
    <lineage>
        <taxon>Eukaryota</taxon>
        <taxon>Metazoa</taxon>
        <taxon>Ecdysozoa</taxon>
        <taxon>Nematoda</taxon>
        <taxon>Chromadorea</taxon>
        <taxon>Rhabditida</taxon>
        <taxon>Tylenchina</taxon>
        <taxon>Tylenchomorpha</taxon>
        <taxon>Tylenchoidea</taxon>
        <taxon>Meloidogynidae</taxon>
        <taxon>Meloidogyninae</taxon>
        <taxon>Meloidogyne</taxon>
    </lineage>
</organism>
<sequence>MQRAQAKHAKILFHRLHDQASTSNSNYLRYIQNRKNNTVTSFNGSVIDNKNISEHSEYAHLSGGRRWEFRAGAMARLASGSVILGTVVCKYTQKFLNEEEILEEIEENERLELNKNKEVDEEFEEGEILEKNESEYGIGEITTDQINEMKIEKNKKIENDSNFSGLPLTVDFRPSSSALGRIPMNYFRRDMYNNDQDVAFSRIVCKPLALDTETGDAVIMGINVASAALAVSPVPQNCLVAAARVGIIDEKIIVNPSHEQLKHSSLDLVLTGTAIGKKSKGNNEYVIMVEMEGKEVEAEKFVQCIQQGFDEIRLTQSAIERLAKVVGHEKYKTSPNEFPADLLEKVSVCEGAIEAILKEHSHSKSSRWRLLMDRQSQTYSEQILRTVFGDITKKVHRNILLETGIRIDGRKSDQFRPIKCKVNLYRKLHGSAIFQRGQSQVFSTVTFDSPQAAFHPDAIAQLLGAQRKKSFMLHYEFPQFATNEIEKPGASSDRREIGHGLLAEKALRNLVPEDFPYTIRLACQVLESNGSTSMASVCAGSMALFDAGVPLLSNQVAGLALGLITEKSEEAQVNNEINKNESGSNSPKNKFPNKYLLLTDLAGFEDFAGDMDFKIAGTSKGFTAMQMDLKICGIPLKVFREALKRGQSGIEHVLSLMRAEIPEPRPEMKSSVPIIELMQLPSYKRPILFRSGAYNAKLIEAETGVKVSSEDDANIQLFAPNPESLEKAKLMIEKLMVEQQEEQYQFGAFYKAEIVRILEGGIHVSLKEGGRHIWIRNSDLSSAPSKQNAQALGFEVGQKLTVQYFGRDQHTGQHRLTRKTLQMFDPPVQNLFKEKQPLNEKSLNDKIQKETKS</sequence>
<protein>
    <submittedName>
        <fullName evidence="1">Uncharacterized protein</fullName>
    </submittedName>
</protein>
<accession>A0ACB0YAC2</accession>
<name>A0ACB0YAC2_MELEN</name>
<dbReference type="Proteomes" id="UP001497535">
    <property type="component" value="Unassembled WGS sequence"/>
</dbReference>
<dbReference type="EMBL" id="CAVMJV010000009">
    <property type="protein sequence ID" value="CAK5039198.1"/>
    <property type="molecule type" value="Genomic_DNA"/>
</dbReference>
<comment type="caution">
    <text evidence="1">The sequence shown here is derived from an EMBL/GenBank/DDBJ whole genome shotgun (WGS) entry which is preliminary data.</text>
</comment>
<keyword evidence="2" id="KW-1185">Reference proteome</keyword>
<gene>
    <name evidence="1" type="ORF">MENTE1834_LOCUS9859</name>
</gene>
<evidence type="ECO:0000313" key="2">
    <source>
        <dbReference type="Proteomes" id="UP001497535"/>
    </source>
</evidence>